<keyword evidence="2" id="KW-0808">Transferase</keyword>
<comment type="similarity">
    <text evidence="1">Belongs to the GHMP kinase family. GalK subfamily.</text>
</comment>
<comment type="caution">
    <text evidence="14">The sequence shown here is derived from an EMBL/GenBank/DDBJ whole genome shotgun (WGS) entry which is preliminary data.</text>
</comment>
<evidence type="ECO:0000256" key="3">
    <source>
        <dbReference type="ARBA" id="ARBA00022723"/>
    </source>
</evidence>
<dbReference type="PIRSF" id="PIRSF000530">
    <property type="entry name" value="Galactokinase"/>
    <property type="match status" value="1"/>
</dbReference>
<dbReference type="AlphaFoldDB" id="A0A918LID8"/>
<evidence type="ECO:0000259" key="12">
    <source>
        <dbReference type="Pfam" id="PF08544"/>
    </source>
</evidence>
<dbReference type="Pfam" id="PF10509">
    <property type="entry name" value="GalKase_gal_bdg"/>
    <property type="match status" value="1"/>
</dbReference>
<keyword evidence="6" id="KW-0067">ATP-binding</keyword>
<dbReference type="EMBL" id="BMRB01000005">
    <property type="protein sequence ID" value="GGS50979.1"/>
    <property type="molecule type" value="Genomic_DNA"/>
</dbReference>
<evidence type="ECO:0000313" key="14">
    <source>
        <dbReference type="EMBL" id="GGS50979.1"/>
    </source>
</evidence>
<dbReference type="Gene3D" id="3.30.230.10">
    <property type="match status" value="1"/>
</dbReference>
<dbReference type="InterPro" id="IPR000705">
    <property type="entry name" value="Galactokinase"/>
</dbReference>
<dbReference type="GO" id="GO:0005829">
    <property type="term" value="C:cytosol"/>
    <property type="evidence" value="ECO:0007669"/>
    <property type="project" value="TreeGrafter"/>
</dbReference>
<evidence type="ECO:0000256" key="5">
    <source>
        <dbReference type="ARBA" id="ARBA00022777"/>
    </source>
</evidence>
<dbReference type="InterPro" id="IPR019741">
    <property type="entry name" value="Galactokinase_CS"/>
</dbReference>
<dbReference type="RefSeq" id="WP_229787467.1">
    <property type="nucleotide sequence ID" value="NZ_BMRB01000005.1"/>
</dbReference>
<dbReference type="EC" id="2.7.1.6" evidence="10"/>
<dbReference type="GO" id="GO:0005524">
    <property type="term" value="F:ATP binding"/>
    <property type="evidence" value="ECO:0007669"/>
    <property type="project" value="UniProtKB-UniRule"/>
</dbReference>
<dbReference type="InterPro" id="IPR013750">
    <property type="entry name" value="GHMP_kinase_C_dom"/>
</dbReference>
<protein>
    <recommendedName>
        <fullName evidence="10">Galactokinase</fullName>
        <ecNumber evidence="10">2.7.1.6</ecNumber>
    </recommendedName>
</protein>
<evidence type="ECO:0000256" key="2">
    <source>
        <dbReference type="ARBA" id="ARBA00022679"/>
    </source>
</evidence>
<feature type="domain" description="Galactokinase N-terminal" evidence="13">
    <location>
        <begin position="21"/>
        <end position="69"/>
    </location>
</feature>
<keyword evidence="15" id="KW-1185">Reference proteome</keyword>
<dbReference type="Pfam" id="PF08544">
    <property type="entry name" value="GHMP_kinases_C"/>
    <property type="match status" value="1"/>
</dbReference>
<evidence type="ECO:0000313" key="15">
    <source>
        <dbReference type="Proteomes" id="UP000660680"/>
    </source>
</evidence>
<dbReference type="GO" id="GO:0006012">
    <property type="term" value="P:galactose metabolic process"/>
    <property type="evidence" value="ECO:0007669"/>
    <property type="project" value="UniProtKB-UniRule"/>
</dbReference>
<dbReference type="PANTHER" id="PTHR10457:SF7">
    <property type="entry name" value="GALACTOKINASE-RELATED"/>
    <property type="match status" value="1"/>
</dbReference>
<dbReference type="GO" id="GO:0046872">
    <property type="term" value="F:metal ion binding"/>
    <property type="evidence" value="ECO:0007669"/>
    <property type="project" value="UniProtKB-KW"/>
</dbReference>
<evidence type="ECO:0000259" key="13">
    <source>
        <dbReference type="Pfam" id="PF10509"/>
    </source>
</evidence>
<dbReference type="InterPro" id="IPR019539">
    <property type="entry name" value="GalKase_N"/>
</dbReference>
<name>A0A918LID8_9PSEU</name>
<dbReference type="NCBIfam" id="TIGR00131">
    <property type="entry name" value="gal_kin"/>
    <property type="match status" value="1"/>
</dbReference>
<dbReference type="Pfam" id="PF00288">
    <property type="entry name" value="GHMP_kinases_N"/>
    <property type="match status" value="1"/>
</dbReference>
<evidence type="ECO:0000256" key="4">
    <source>
        <dbReference type="ARBA" id="ARBA00022741"/>
    </source>
</evidence>
<organism evidence="14 15">
    <name type="scientific">Actinokineospora fastidiosa</name>
    <dbReference type="NCBI Taxonomy" id="1816"/>
    <lineage>
        <taxon>Bacteria</taxon>
        <taxon>Bacillati</taxon>
        <taxon>Actinomycetota</taxon>
        <taxon>Actinomycetes</taxon>
        <taxon>Pseudonocardiales</taxon>
        <taxon>Pseudonocardiaceae</taxon>
        <taxon>Actinokineospora</taxon>
    </lineage>
</organism>
<evidence type="ECO:0000256" key="9">
    <source>
        <dbReference type="ARBA" id="ARBA00023277"/>
    </source>
</evidence>
<feature type="domain" description="GHMP kinase C-terminal" evidence="12">
    <location>
        <begin position="297"/>
        <end position="376"/>
    </location>
</feature>
<dbReference type="PANTHER" id="PTHR10457">
    <property type="entry name" value="MEVALONATE KINASE/GALACTOKINASE"/>
    <property type="match status" value="1"/>
</dbReference>
<dbReference type="Gene3D" id="3.30.70.890">
    <property type="entry name" value="GHMP kinase, C-terminal domain"/>
    <property type="match status" value="1"/>
</dbReference>
<dbReference type="InterPro" id="IPR006206">
    <property type="entry name" value="Mevalonate/galactokinase"/>
</dbReference>
<dbReference type="PRINTS" id="PR00959">
    <property type="entry name" value="MEVGALKINASE"/>
</dbReference>
<dbReference type="InterPro" id="IPR014721">
    <property type="entry name" value="Ribsml_uS5_D2-typ_fold_subgr"/>
</dbReference>
<dbReference type="PROSITE" id="PS00106">
    <property type="entry name" value="GALACTOKINASE"/>
    <property type="match status" value="1"/>
</dbReference>
<dbReference type="SUPFAM" id="SSF55060">
    <property type="entry name" value="GHMP Kinase, C-terminal domain"/>
    <property type="match status" value="1"/>
</dbReference>
<dbReference type="Proteomes" id="UP000660680">
    <property type="component" value="Unassembled WGS sequence"/>
</dbReference>
<evidence type="ECO:0000256" key="6">
    <source>
        <dbReference type="ARBA" id="ARBA00022840"/>
    </source>
</evidence>
<reference evidence="14" key="1">
    <citation type="journal article" date="2014" name="Int. J. Syst. Evol. Microbiol.">
        <title>Complete genome sequence of Corynebacterium casei LMG S-19264T (=DSM 44701T), isolated from a smear-ripened cheese.</title>
        <authorList>
            <consortium name="US DOE Joint Genome Institute (JGI-PGF)"/>
            <person name="Walter F."/>
            <person name="Albersmeier A."/>
            <person name="Kalinowski J."/>
            <person name="Ruckert C."/>
        </authorList>
    </citation>
    <scope>NUCLEOTIDE SEQUENCE</scope>
    <source>
        <strain evidence="14">JCM 3276</strain>
    </source>
</reference>
<evidence type="ECO:0000256" key="1">
    <source>
        <dbReference type="ARBA" id="ARBA00006566"/>
    </source>
</evidence>
<accession>A0A918LID8</accession>
<dbReference type="SUPFAM" id="SSF54211">
    <property type="entry name" value="Ribosomal protein S5 domain 2-like"/>
    <property type="match status" value="1"/>
</dbReference>
<evidence type="ECO:0000256" key="8">
    <source>
        <dbReference type="ARBA" id="ARBA00023144"/>
    </source>
</evidence>
<keyword evidence="5" id="KW-0418">Kinase</keyword>
<keyword evidence="9" id="KW-0119">Carbohydrate metabolism</keyword>
<sequence>MSRAADLDGVSATQADRAATAFRHRHGRDPHGVWSAPGRVNLIGEHTDYNDGYVLPFALPFRCAVAAAPRADGVLAVTTVGDDGVPRAAEPVAVADLEPGRVSGWAAFPSGVAWSLRGEGVLGGANLVIAGDVPTGAGLSSSHALQCAVALALLGMADRAPGANDGPTLDEVARWVQRSENDFVGAPTGLLDQTASLRCVAGHALFLDVRSGAGEQVPFDAAAAGLAVLVVDTRAKHSLADSAYGERRAACERAAAALGVPALRDAALADLDRLPDDLVPQARHVITENQRVLDTVALLRAGGLGRIGPHLTASHTSLRDDYRVSCLELDVAVDAALEAGALGARMTGGGFGGSAIALVHADRVADVRAAVRTAYARRSLTEPRLFTAAPAAGAGRDY</sequence>
<dbReference type="InterPro" id="IPR006204">
    <property type="entry name" value="GHMP_kinase_N_dom"/>
</dbReference>
<dbReference type="GO" id="GO:0004335">
    <property type="term" value="F:galactokinase activity"/>
    <property type="evidence" value="ECO:0007669"/>
    <property type="project" value="UniProtKB-UniRule"/>
</dbReference>
<keyword evidence="7" id="KW-0460">Magnesium</keyword>
<keyword evidence="4" id="KW-0547">Nucleotide-binding</keyword>
<proteinExistence type="inferred from homology"/>
<evidence type="ECO:0000259" key="11">
    <source>
        <dbReference type="Pfam" id="PF00288"/>
    </source>
</evidence>
<keyword evidence="3" id="KW-0479">Metal-binding</keyword>
<evidence type="ECO:0000256" key="10">
    <source>
        <dbReference type="NCBIfam" id="TIGR00131"/>
    </source>
</evidence>
<evidence type="ECO:0000256" key="7">
    <source>
        <dbReference type="ARBA" id="ARBA00022842"/>
    </source>
</evidence>
<dbReference type="PRINTS" id="PR00473">
    <property type="entry name" value="GALCTOKINASE"/>
</dbReference>
<gene>
    <name evidence="14" type="primary">galK</name>
    <name evidence="14" type="ORF">GCM10010171_52710</name>
</gene>
<dbReference type="InterPro" id="IPR020568">
    <property type="entry name" value="Ribosomal_Su5_D2-typ_SF"/>
</dbReference>
<dbReference type="FunFam" id="3.30.70.890:FF:000001">
    <property type="entry name" value="Galactokinase"/>
    <property type="match status" value="1"/>
</dbReference>
<keyword evidence="8" id="KW-0299">Galactose metabolism</keyword>
<dbReference type="InterPro" id="IPR036554">
    <property type="entry name" value="GHMP_kinase_C_sf"/>
</dbReference>
<feature type="domain" description="GHMP kinase N-terminal" evidence="11">
    <location>
        <begin position="113"/>
        <end position="197"/>
    </location>
</feature>
<reference evidence="14" key="2">
    <citation type="submission" date="2020-09" db="EMBL/GenBank/DDBJ databases">
        <authorList>
            <person name="Sun Q."/>
            <person name="Ohkuma M."/>
        </authorList>
    </citation>
    <scope>NUCLEOTIDE SEQUENCE</scope>
    <source>
        <strain evidence="14">JCM 3276</strain>
    </source>
</reference>